<evidence type="ECO:0000313" key="5">
    <source>
        <dbReference type="Proteomes" id="UP000285301"/>
    </source>
</evidence>
<dbReference type="InterPro" id="IPR018870">
    <property type="entry name" value="Tti2"/>
</dbReference>
<dbReference type="InterPro" id="IPR038129">
    <property type="entry name" value="Nanos_sf"/>
</dbReference>
<reference evidence="4 5" key="1">
    <citation type="journal article" date="2018" name="Gigascience">
        <title>Genomes of trombidid mites reveal novel predicted allergens and laterally-transferred genes associated with secondary metabolism.</title>
        <authorList>
            <person name="Dong X."/>
            <person name="Chaisiri K."/>
            <person name="Xia D."/>
            <person name="Armstrong S.D."/>
            <person name="Fang Y."/>
            <person name="Donnelly M.J."/>
            <person name="Kadowaki T."/>
            <person name="McGarry J.W."/>
            <person name="Darby A.C."/>
            <person name="Makepeace B.L."/>
        </authorList>
    </citation>
    <scope>NUCLEOTIDE SEQUENCE [LARGE SCALE GENOMIC DNA]</scope>
    <source>
        <strain evidence="4">UoL-WK</strain>
    </source>
</reference>
<dbReference type="Proteomes" id="UP000285301">
    <property type="component" value="Unassembled WGS sequence"/>
</dbReference>
<dbReference type="Gene3D" id="4.10.60.30">
    <property type="entry name" value="Nanos, RNA-binding domain"/>
    <property type="match status" value="1"/>
</dbReference>
<dbReference type="PANTHER" id="PTHR32226:SF2">
    <property type="entry name" value="TELO2-INTERACTING PROTEIN 2"/>
    <property type="match status" value="1"/>
</dbReference>
<keyword evidence="2" id="KW-0694">RNA-binding</keyword>
<keyword evidence="5" id="KW-1185">Reference proteome</keyword>
<gene>
    <name evidence="4" type="ORF">B4U79_05664</name>
</gene>
<dbReference type="InterPro" id="IPR024161">
    <property type="entry name" value="Znf_nanos-typ"/>
</dbReference>
<sequence>MFDASSNLKTKLVDPWPLVSEQSINVCQRASINNQRTFCNKIDEIRIKLKEDRIDFTKLDYKKSKSFYIEKRKEPSKAANTHNHWTPFSPSIFGPNLILSLSKQKMVQTKPNEFNEGEKNIRLVSSDGCQFCRNSGKEKEFYKNHIFKSRDGKVKCPILRSYKCPLCNNAGGDYAHTILKIQQFEKSGNEWLETPANGQLIRDCLKEANDATIHKNLNLFIPFVLKLTDSHIFENKMIGIQCIQCLIDKVAVNEMLSRGLHELLFDTLKRSLYFRELELIESTLFCLLKALKVFNFNPKDKNTLVTPCDELIFVILQNIEMTSDIFLKAVYMKHFASFIEFMDSAIIKHTKKLVGIVSDCLSQPVFSETLDLINYSLVDLILVVKYSWPVIHFYSNDIFLSLFKISVSLIESDSISELKVNETLNKIKECICMLKKVKNVDCNSYFEVINENCEFNEIKELFIS</sequence>
<protein>
    <submittedName>
        <fullName evidence="4">TELO2-interacting protein 2-like protein</fullName>
    </submittedName>
</protein>
<evidence type="ECO:0000256" key="1">
    <source>
        <dbReference type="ARBA" id="ARBA00034736"/>
    </source>
</evidence>
<accession>A0A3S3P2J1</accession>
<comment type="caution">
    <text evidence="4">The sequence shown here is derived from an EMBL/GenBank/DDBJ whole genome shotgun (WGS) entry which is preliminary data.</text>
</comment>
<evidence type="ECO:0000259" key="3">
    <source>
        <dbReference type="PROSITE" id="PS51522"/>
    </source>
</evidence>
<comment type="similarity">
    <text evidence="2">Belongs to the nanos family.</text>
</comment>
<keyword evidence="2" id="KW-0863">Zinc-finger</keyword>
<dbReference type="OrthoDB" id="10010129at2759"/>
<dbReference type="GO" id="GO:0110078">
    <property type="term" value="C:TTT Hsp90 cochaperone complex"/>
    <property type="evidence" value="ECO:0007669"/>
    <property type="project" value="InterPro"/>
</dbReference>
<dbReference type="PROSITE" id="PS51522">
    <property type="entry name" value="ZF_NANOS"/>
    <property type="match status" value="1"/>
</dbReference>
<dbReference type="GO" id="GO:0005634">
    <property type="term" value="C:nucleus"/>
    <property type="evidence" value="ECO:0007669"/>
    <property type="project" value="TreeGrafter"/>
</dbReference>
<dbReference type="EMBL" id="NCKU01006169">
    <property type="protein sequence ID" value="RWS03774.1"/>
    <property type="molecule type" value="Genomic_DNA"/>
</dbReference>
<evidence type="ECO:0000313" key="4">
    <source>
        <dbReference type="EMBL" id="RWS03774.1"/>
    </source>
</evidence>
<dbReference type="GO" id="GO:0003723">
    <property type="term" value="F:RNA binding"/>
    <property type="evidence" value="ECO:0007669"/>
    <property type="project" value="UniProtKB-UniRule"/>
</dbReference>
<dbReference type="AlphaFoldDB" id="A0A3S3P2J1"/>
<dbReference type="Pfam" id="PF05741">
    <property type="entry name" value="zf-nanos"/>
    <property type="match status" value="1"/>
</dbReference>
<dbReference type="GO" id="GO:0005829">
    <property type="term" value="C:cytosol"/>
    <property type="evidence" value="ECO:0007669"/>
    <property type="project" value="TreeGrafter"/>
</dbReference>
<organism evidence="4 5">
    <name type="scientific">Dinothrombium tinctorium</name>
    <dbReference type="NCBI Taxonomy" id="1965070"/>
    <lineage>
        <taxon>Eukaryota</taxon>
        <taxon>Metazoa</taxon>
        <taxon>Ecdysozoa</taxon>
        <taxon>Arthropoda</taxon>
        <taxon>Chelicerata</taxon>
        <taxon>Arachnida</taxon>
        <taxon>Acari</taxon>
        <taxon>Acariformes</taxon>
        <taxon>Trombidiformes</taxon>
        <taxon>Prostigmata</taxon>
        <taxon>Anystina</taxon>
        <taxon>Parasitengona</taxon>
        <taxon>Trombidioidea</taxon>
        <taxon>Trombidiidae</taxon>
        <taxon>Dinothrombium</taxon>
    </lineage>
</organism>
<name>A0A3S3P2J1_9ACAR</name>
<dbReference type="PANTHER" id="PTHR32226">
    <property type="entry name" value="TELO2-INTERACTING PROTEIN 2"/>
    <property type="match status" value="1"/>
</dbReference>
<dbReference type="GO" id="GO:0008270">
    <property type="term" value="F:zinc ion binding"/>
    <property type="evidence" value="ECO:0007669"/>
    <property type="project" value="UniProtKB-KW"/>
</dbReference>
<dbReference type="STRING" id="1965070.A0A3S3P2J1"/>
<dbReference type="Pfam" id="PF10521">
    <property type="entry name" value="Tti2"/>
    <property type="match status" value="1"/>
</dbReference>
<evidence type="ECO:0000256" key="2">
    <source>
        <dbReference type="PROSITE-ProRule" id="PRU00855"/>
    </source>
</evidence>
<keyword evidence="2" id="KW-0479">Metal-binding</keyword>
<feature type="domain" description="Nanos-type" evidence="3">
    <location>
        <begin position="128"/>
        <end position="183"/>
    </location>
</feature>
<dbReference type="GO" id="GO:0006417">
    <property type="term" value="P:regulation of translation"/>
    <property type="evidence" value="ECO:0007669"/>
    <property type="project" value="UniProtKB-UniRule"/>
</dbReference>
<keyword evidence="2" id="KW-0862">Zinc</keyword>
<proteinExistence type="inferred from homology"/>
<keyword evidence="2" id="KW-0810">Translation regulation</keyword>
<comment type="similarity">
    <text evidence="1">Belongs to the TTI2 family.</text>
</comment>